<keyword evidence="2" id="KW-1185">Reference proteome</keyword>
<accession>A0ABN8A204</accession>
<sequence>MTEHIEELIEKYQLTHIKDELLATAFECIKVVPKQEAVLPVGCSKMGGYPDLPVTLAYPTYKGHPLHFVAQFNLAELQAVGMKNDLPQSGMLYFFYFADDEQEAFCEVYGNSNVKEGWRVLYYEGEIDDVQKTNQVKGQYSQCRVTFEIAKKLPDLFIEDEGDSDRFLQLLEELIPDCYDNHQVFGTPFSVQTEVLEEAQEYIGLHHSEITLLFQVDSDEEHLNMMWGDMGMLYFCIANEDIKQRRFEKACCILQSL</sequence>
<dbReference type="PANTHER" id="PTHR36436">
    <property type="entry name" value="SLL5081 PROTEIN"/>
    <property type="match status" value="1"/>
</dbReference>
<dbReference type="InterPro" id="IPR015315">
    <property type="entry name" value="DUF1963"/>
</dbReference>
<proteinExistence type="predicted"/>
<dbReference type="PANTHER" id="PTHR36436:SF6">
    <property type="entry name" value="SLL5081 PROTEIN"/>
    <property type="match status" value="1"/>
</dbReference>
<organism evidence="1 2">
    <name type="scientific">Bacillus rhizoplanae</name>
    <dbReference type="NCBI Taxonomy" id="2880966"/>
    <lineage>
        <taxon>Bacteria</taxon>
        <taxon>Bacillati</taxon>
        <taxon>Bacillota</taxon>
        <taxon>Bacilli</taxon>
        <taxon>Bacillales</taxon>
        <taxon>Bacillaceae</taxon>
        <taxon>Bacillus</taxon>
    </lineage>
</organism>
<evidence type="ECO:0000313" key="2">
    <source>
        <dbReference type="Proteomes" id="UP000789423"/>
    </source>
</evidence>
<dbReference type="Pfam" id="PF09234">
    <property type="entry name" value="DUF1963"/>
    <property type="match status" value="1"/>
</dbReference>
<name>A0ABN8A204_9BACI</name>
<comment type="caution">
    <text evidence="1">The sequence shown here is derived from an EMBL/GenBank/DDBJ whole genome shotgun (WGS) entry which is preliminary data.</text>
</comment>
<gene>
    <name evidence="1" type="ORF">BACCIP111899_03546</name>
</gene>
<protein>
    <recommendedName>
        <fullName evidence="3">DUF1963 domain-containing protein</fullName>
    </recommendedName>
</protein>
<dbReference type="InterPro" id="IPR035948">
    <property type="entry name" value="YwqG-like_sf"/>
</dbReference>
<evidence type="ECO:0008006" key="3">
    <source>
        <dbReference type="Google" id="ProtNLM"/>
    </source>
</evidence>
<dbReference type="RefSeq" id="WP_230576288.1">
    <property type="nucleotide sequence ID" value="NZ_CAKJTI010000025.1"/>
</dbReference>
<dbReference type="EMBL" id="CAKJTI010000025">
    <property type="protein sequence ID" value="CAG9614319.1"/>
    <property type="molecule type" value="Genomic_DNA"/>
</dbReference>
<dbReference type="Gene3D" id="2.30.320.10">
    <property type="entry name" value="YwqG-like"/>
    <property type="match status" value="1"/>
</dbReference>
<dbReference type="Proteomes" id="UP000789423">
    <property type="component" value="Unassembled WGS sequence"/>
</dbReference>
<dbReference type="SUPFAM" id="SSF103032">
    <property type="entry name" value="Hypothetical protein YwqG"/>
    <property type="match status" value="1"/>
</dbReference>
<reference evidence="1 2" key="1">
    <citation type="submission" date="2021-10" db="EMBL/GenBank/DDBJ databases">
        <authorList>
            <person name="Criscuolo A."/>
        </authorList>
    </citation>
    <scope>NUCLEOTIDE SEQUENCE [LARGE SCALE GENOMIC DNA]</scope>
    <source>
        <strain evidence="2">CIP 111899</strain>
    </source>
</reference>
<evidence type="ECO:0000313" key="1">
    <source>
        <dbReference type="EMBL" id="CAG9614319.1"/>
    </source>
</evidence>